<keyword evidence="1" id="KW-0732">Signal</keyword>
<dbReference type="Pfam" id="PF01979">
    <property type="entry name" value="Amidohydro_1"/>
    <property type="match status" value="1"/>
</dbReference>
<dbReference type="SUPFAM" id="SSF51338">
    <property type="entry name" value="Composite domain of metallo-dependent hydrolases"/>
    <property type="match status" value="1"/>
</dbReference>
<keyword evidence="4" id="KW-1185">Reference proteome</keyword>
<evidence type="ECO:0000256" key="1">
    <source>
        <dbReference type="SAM" id="SignalP"/>
    </source>
</evidence>
<reference evidence="3 4" key="1">
    <citation type="submission" date="2024-07" db="EMBL/GenBank/DDBJ databases">
        <title>Luteimonas salilacus sp. nov., isolated from the shore soil of Salt Lake in Tibet of China.</title>
        <authorList>
            <person name="Zhang X."/>
            <person name="Li A."/>
        </authorList>
    </citation>
    <scope>NUCLEOTIDE SEQUENCE [LARGE SCALE GENOMIC DNA]</scope>
    <source>
        <strain evidence="3 4">B3-2-R+30</strain>
    </source>
</reference>
<dbReference type="PANTHER" id="PTHR43135">
    <property type="entry name" value="ALPHA-D-RIBOSE 1-METHYLPHOSPHONATE 5-TRIPHOSPHATE DIPHOSPHATASE"/>
    <property type="match status" value="1"/>
</dbReference>
<dbReference type="Proteomes" id="UP001566331">
    <property type="component" value="Unassembled WGS sequence"/>
</dbReference>
<dbReference type="InterPro" id="IPR032466">
    <property type="entry name" value="Metal_Hydrolase"/>
</dbReference>
<protein>
    <submittedName>
        <fullName evidence="3">Amidohydrolase family protein</fullName>
    </submittedName>
</protein>
<feature type="signal peptide" evidence="1">
    <location>
        <begin position="1"/>
        <end position="21"/>
    </location>
</feature>
<dbReference type="SUPFAM" id="SSF51556">
    <property type="entry name" value="Metallo-dependent hydrolases"/>
    <property type="match status" value="1"/>
</dbReference>
<dbReference type="InterPro" id="IPR051781">
    <property type="entry name" value="Metallo-dep_Hydrolase"/>
</dbReference>
<dbReference type="InterPro" id="IPR011059">
    <property type="entry name" value="Metal-dep_hydrolase_composite"/>
</dbReference>
<dbReference type="InterPro" id="IPR006680">
    <property type="entry name" value="Amidohydro-rel"/>
</dbReference>
<dbReference type="RefSeq" id="WP_370565569.1">
    <property type="nucleotide sequence ID" value="NZ_JBFWIB010000019.1"/>
</dbReference>
<evidence type="ECO:0000259" key="2">
    <source>
        <dbReference type="Pfam" id="PF01979"/>
    </source>
</evidence>
<name>A0ABV4HWZ9_9GAMM</name>
<feature type="domain" description="Amidohydrolase-related" evidence="2">
    <location>
        <begin position="107"/>
        <end position="463"/>
    </location>
</feature>
<dbReference type="Gene3D" id="2.30.40.10">
    <property type="entry name" value="Urease, subunit C, domain 1"/>
    <property type="match status" value="2"/>
</dbReference>
<evidence type="ECO:0000313" key="3">
    <source>
        <dbReference type="EMBL" id="MEZ0476207.1"/>
    </source>
</evidence>
<sequence>MTIWFPLPFSVPSRRMLPALAAVLVCLVMAACGRAPQDEPAPAADPGPSPETDVVAFVGVNVIPMDRETVLEDHTVVVEDGRITAVAPADEVEIPEGAQRVDGAGRYLMPGLAEMHGHVPGPDDPAYAEDVLFLYVSNGVTTVRNMAGHAYHLELRERIADGDLLGPTLFTASPWLGPDKAGTPEAAEQAVREYEAAGFDLVKLGSIPPEAYGPMAETAHAIGMPFGGHIPEGVGLVRALEARQASIDHLDRYAEFLVPDDTDTGDRDPGFFGSGWADLVDTGRIPEAVRRTLEAGTWNVPTLSLVEHMASPEPAEEMIAWPEMRYMPQAVRDGWVRSKHEYAAREDFQPEATRRLVEVRQQLLKALHDGGAPIALGSDAPQFFNVPGFSIHHEMAMMVAAGLTPYEVLVTGTRNPAAYFGTPDAFGAVEPGRRADLILLEANPLEDVANVQRRVGVMVRGQWLSEEMIQARLEEIAAEIVADVTGP</sequence>
<dbReference type="Gene3D" id="3.20.20.140">
    <property type="entry name" value="Metal-dependent hydrolases"/>
    <property type="match status" value="2"/>
</dbReference>
<dbReference type="PANTHER" id="PTHR43135:SF3">
    <property type="entry name" value="ALPHA-D-RIBOSE 1-METHYLPHOSPHONATE 5-TRIPHOSPHATE DIPHOSPHATASE"/>
    <property type="match status" value="1"/>
</dbReference>
<proteinExistence type="predicted"/>
<dbReference type="EMBL" id="JBFWIC010000029">
    <property type="protein sequence ID" value="MEZ0476207.1"/>
    <property type="molecule type" value="Genomic_DNA"/>
</dbReference>
<gene>
    <name evidence="3" type="ORF">AB6713_16530</name>
</gene>
<comment type="caution">
    <text evidence="3">The sequence shown here is derived from an EMBL/GenBank/DDBJ whole genome shotgun (WGS) entry which is preliminary data.</text>
</comment>
<accession>A0ABV4HWZ9</accession>
<organism evidence="3 4">
    <name type="scientific">Luteimonas salinilitoris</name>
    <dbReference type="NCBI Taxonomy" id="3237697"/>
    <lineage>
        <taxon>Bacteria</taxon>
        <taxon>Pseudomonadati</taxon>
        <taxon>Pseudomonadota</taxon>
        <taxon>Gammaproteobacteria</taxon>
        <taxon>Lysobacterales</taxon>
        <taxon>Lysobacteraceae</taxon>
        <taxon>Luteimonas</taxon>
    </lineage>
</organism>
<evidence type="ECO:0000313" key="4">
    <source>
        <dbReference type="Proteomes" id="UP001566331"/>
    </source>
</evidence>
<feature type="chain" id="PRO_5047262445" evidence="1">
    <location>
        <begin position="22"/>
        <end position="487"/>
    </location>
</feature>